<comment type="caution">
    <text evidence="1">The sequence shown here is derived from an EMBL/GenBank/DDBJ whole genome shotgun (WGS) entry which is preliminary data.</text>
</comment>
<gene>
    <name evidence="1" type="ORF">BXY39_3082</name>
</gene>
<name>A0A3M0BYT5_9PROT</name>
<dbReference type="Pfam" id="PF12915">
    <property type="entry name" value="DUF3833"/>
    <property type="match status" value="1"/>
</dbReference>
<dbReference type="OrthoDB" id="5296954at2"/>
<dbReference type="RefSeq" id="WP_121939737.1">
    <property type="nucleotide sequence ID" value="NZ_REFR01000014.1"/>
</dbReference>
<dbReference type="InterPro" id="IPR024409">
    <property type="entry name" value="DUF3833"/>
</dbReference>
<sequence length="180" mass="20220">MTARMLGVFMIVWTLMGCASMKIEDFADRQPVFELEEYFLGQTRAYGLFEDRGGNIKAEFTVDIVGTMEGDTLVLDEDFSYASGRKEQRTWRIRRTGPASYVGTAADVVGEAEGRIAGNALNWKYLLDLDTGDGDTIRLRFDDWMFLQEDGVLLNRARLSKFGFHVGSVTISFRKVDAGS</sequence>
<evidence type="ECO:0000313" key="2">
    <source>
        <dbReference type="Proteomes" id="UP000271227"/>
    </source>
</evidence>
<dbReference type="AlphaFoldDB" id="A0A3M0BYT5"/>
<protein>
    <submittedName>
        <fullName evidence="1">Uncharacterized protein DUF3833</fullName>
    </submittedName>
</protein>
<dbReference type="Proteomes" id="UP000271227">
    <property type="component" value="Unassembled WGS sequence"/>
</dbReference>
<keyword evidence="2" id="KW-1185">Reference proteome</keyword>
<dbReference type="EMBL" id="REFR01000014">
    <property type="protein sequence ID" value="RMB02731.1"/>
    <property type="molecule type" value="Genomic_DNA"/>
</dbReference>
<organism evidence="1 2">
    <name type="scientific">Eilatimonas milleporae</name>
    <dbReference type="NCBI Taxonomy" id="911205"/>
    <lineage>
        <taxon>Bacteria</taxon>
        <taxon>Pseudomonadati</taxon>
        <taxon>Pseudomonadota</taxon>
        <taxon>Alphaproteobacteria</taxon>
        <taxon>Kordiimonadales</taxon>
        <taxon>Kordiimonadaceae</taxon>
        <taxon>Eilatimonas</taxon>
    </lineage>
</organism>
<dbReference type="PROSITE" id="PS51257">
    <property type="entry name" value="PROKAR_LIPOPROTEIN"/>
    <property type="match status" value="1"/>
</dbReference>
<evidence type="ECO:0000313" key="1">
    <source>
        <dbReference type="EMBL" id="RMB02731.1"/>
    </source>
</evidence>
<reference evidence="1 2" key="1">
    <citation type="submission" date="2018-10" db="EMBL/GenBank/DDBJ databases">
        <title>Genomic Encyclopedia of Archaeal and Bacterial Type Strains, Phase II (KMG-II): from individual species to whole genera.</title>
        <authorList>
            <person name="Goeker M."/>
        </authorList>
    </citation>
    <scope>NUCLEOTIDE SEQUENCE [LARGE SCALE GENOMIC DNA]</scope>
    <source>
        <strain evidence="1 2">DSM 25217</strain>
    </source>
</reference>
<accession>A0A3M0BYT5</accession>
<dbReference type="InParanoid" id="A0A3M0BYT5"/>
<proteinExistence type="predicted"/>